<dbReference type="Gene3D" id="3.40.190.120">
    <property type="entry name" value="Osmoprotection protein (prox), domain 2"/>
    <property type="match status" value="1"/>
</dbReference>
<feature type="domain" description="ABC-type glycine betaine transport system substrate-binding" evidence="2">
    <location>
        <begin position="44"/>
        <end position="306"/>
    </location>
</feature>
<dbReference type="Pfam" id="PF04069">
    <property type="entry name" value="OpuAC"/>
    <property type="match status" value="1"/>
</dbReference>
<dbReference type="RefSeq" id="WP_208240615.1">
    <property type="nucleotide sequence ID" value="NZ_BAAAQU010000001.1"/>
</dbReference>
<dbReference type="SUPFAM" id="SSF53850">
    <property type="entry name" value="Periplasmic binding protein-like II"/>
    <property type="match status" value="1"/>
</dbReference>
<reference evidence="3" key="1">
    <citation type="submission" date="2021-03" db="EMBL/GenBank/DDBJ databases">
        <title>Leucobacter chromiisoli sp. nov., isolated from chromium-containing soil of chemical plant.</title>
        <authorList>
            <person name="Xu Z."/>
        </authorList>
    </citation>
    <scope>NUCLEOTIDE SEQUENCE</scope>
    <source>
        <strain evidence="3">K 70/01</strain>
    </source>
</reference>
<dbReference type="GO" id="GO:0043190">
    <property type="term" value="C:ATP-binding cassette (ABC) transporter complex"/>
    <property type="evidence" value="ECO:0007669"/>
    <property type="project" value="InterPro"/>
</dbReference>
<dbReference type="InterPro" id="IPR007210">
    <property type="entry name" value="ABC_Gly_betaine_transp_sub-bd"/>
</dbReference>
<comment type="caution">
    <text evidence="3">The sequence shown here is derived from an EMBL/GenBank/DDBJ whole genome shotgun (WGS) entry which is preliminary data.</text>
</comment>
<dbReference type="Proteomes" id="UP000668403">
    <property type="component" value="Unassembled WGS sequence"/>
</dbReference>
<feature type="signal peptide" evidence="1">
    <location>
        <begin position="1"/>
        <end position="21"/>
    </location>
</feature>
<evidence type="ECO:0000259" key="2">
    <source>
        <dbReference type="Pfam" id="PF04069"/>
    </source>
</evidence>
<dbReference type="PROSITE" id="PS51257">
    <property type="entry name" value="PROKAR_LIPOPROTEIN"/>
    <property type="match status" value="1"/>
</dbReference>
<proteinExistence type="predicted"/>
<organism evidence="3 4">
    <name type="scientific">Leucobacter tardus</name>
    <dbReference type="NCBI Taxonomy" id="501483"/>
    <lineage>
        <taxon>Bacteria</taxon>
        <taxon>Bacillati</taxon>
        <taxon>Actinomycetota</taxon>
        <taxon>Actinomycetes</taxon>
        <taxon>Micrococcales</taxon>
        <taxon>Microbacteriaceae</taxon>
        <taxon>Leucobacter</taxon>
    </lineage>
</organism>
<keyword evidence="4" id="KW-1185">Reference proteome</keyword>
<gene>
    <name evidence="3" type="ORF">J4H85_13260</name>
</gene>
<dbReference type="GO" id="GO:0022857">
    <property type="term" value="F:transmembrane transporter activity"/>
    <property type="evidence" value="ECO:0007669"/>
    <property type="project" value="InterPro"/>
</dbReference>
<protein>
    <submittedName>
        <fullName evidence="3">Glycine/betaine ABC transporter substrate-binding protein</fullName>
    </submittedName>
</protein>
<keyword evidence="1" id="KW-0732">Signal</keyword>
<accession>A0A939QN48</accession>
<feature type="chain" id="PRO_5037818851" evidence="1">
    <location>
        <begin position="22"/>
        <end position="311"/>
    </location>
</feature>
<evidence type="ECO:0000256" key="1">
    <source>
        <dbReference type="SAM" id="SignalP"/>
    </source>
</evidence>
<sequence length="311" mass="33258">MRTPRRTFAALTAVGAAVALALTGCSDGGSGGGGEGELSGASFTVGSKEFTESHVLAQISMVALENAGADITDQTGISGSATVREALETSEIDLYWDYTGTAWVNILGNTTEDLPEDLYGAVVEADAENGIAWLEPAPFENTYRIATTDEFASENSLTNMTEAAAFINDNSDQSSVCAASEFINRDDGLPGLEEDYGFEFGEVVELDLNLIYTQVGDSCQFGEVFSTDARITSNELTVLEDDADFFVPYAGVATLRQETLDEYPAIAEILDPISAELTNEVMIELNGKVDNDGEDPRDVAEEWLEEQGLLS</sequence>
<dbReference type="AlphaFoldDB" id="A0A939QN48"/>
<evidence type="ECO:0000313" key="3">
    <source>
        <dbReference type="EMBL" id="MBO2990966.1"/>
    </source>
</evidence>
<evidence type="ECO:0000313" key="4">
    <source>
        <dbReference type="Proteomes" id="UP000668403"/>
    </source>
</evidence>
<name>A0A939QN48_9MICO</name>
<dbReference type="EMBL" id="JAGFBF010000006">
    <property type="protein sequence ID" value="MBO2990966.1"/>
    <property type="molecule type" value="Genomic_DNA"/>
</dbReference>
<dbReference type="Gene3D" id="3.40.190.10">
    <property type="entry name" value="Periplasmic binding protein-like II"/>
    <property type="match status" value="1"/>
</dbReference>